<dbReference type="EnsemblMetazoa" id="ADIR014515-RA">
    <property type="protein sequence ID" value="ADIR014515-PA"/>
    <property type="gene ID" value="ADIR014515"/>
</dbReference>
<keyword evidence="2" id="KW-1185">Reference proteome</keyword>
<dbReference type="AlphaFoldDB" id="A0A182NXD4"/>
<dbReference type="VEuPathDB" id="VectorBase:ADIR014515"/>
<accession>A0A182NXD4</accession>
<protein>
    <submittedName>
        <fullName evidence="1">Uncharacterized protein</fullName>
    </submittedName>
</protein>
<reference evidence="2" key="1">
    <citation type="submission" date="2013-03" db="EMBL/GenBank/DDBJ databases">
        <title>The Genome Sequence of Anopheles dirus WRAIR2.</title>
        <authorList>
            <consortium name="The Broad Institute Genomics Platform"/>
            <person name="Neafsey D.E."/>
            <person name="Walton C."/>
            <person name="Walker B."/>
            <person name="Young S.K."/>
            <person name="Zeng Q."/>
            <person name="Gargeya S."/>
            <person name="Fitzgerald M."/>
            <person name="Haas B."/>
            <person name="Abouelleil A."/>
            <person name="Allen A.W."/>
            <person name="Alvarado L."/>
            <person name="Arachchi H.M."/>
            <person name="Berlin A.M."/>
            <person name="Chapman S.B."/>
            <person name="Gainer-Dewar J."/>
            <person name="Goldberg J."/>
            <person name="Griggs A."/>
            <person name="Gujja S."/>
            <person name="Hansen M."/>
            <person name="Howarth C."/>
            <person name="Imamovic A."/>
            <person name="Ireland A."/>
            <person name="Larimer J."/>
            <person name="McCowan C."/>
            <person name="Murphy C."/>
            <person name="Pearson M."/>
            <person name="Poon T.W."/>
            <person name="Priest M."/>
            <person name="Roberts A."/>
            <person name="Saif S."/>
            <person name="Shea T."/>
            <person name="Sisk P."/>
            <person name="Sykes S."/>
            <person name="Wortman J."/>
            <person name="Nusbaum C."/>
            <person name="Birren B."/>
        </authorList>
    </citation>
    <scope>NUCLEOTIDE SEQUENCE [LARGE SCALE GENOMIC DNA]</scope>
    <source>
        <strain evidence="2">WRAIR2</strain>
    </source>
</reference>
<evidence type="ECO:0000313" key="2">
    <source>
        <dbReference type="Proteomes" id="UP000075884"/>
    </source>
</evidence>
<sequence length="155" mass="16688">MPVSHTRSYGDSERANEPSYGWCLILSPAASRPHLCRSLLSRWVNTTPRGPVCVRRGEGTIISIIRSAGPRAIVVHAACFQTTNAASTVTVTSTSIGKGARCLCVCTCFLPVFTQSVFEQRDRARRIADEMKCGTEMTCTVPNAAGREGVSRPAA</sequence>
<evidence type="ECO:0000313" key="1">
    <source>
        <dbReference type="EnsemblMetazoa" id="ADIR014515-PA"/>
    </source>
</evidence>
<organism evidence="1 2">
    <name type="scientific">Anopheles dirus</name>
    <dbReference type="NCBI Taxonomy" id="7168"/>
    <lineage>
        <taxon>Eukaryota</taxon>
        <taxon>Metazoa</taxon>
        <taxon>Ecdysozoa</taxon>
        <taxon>Arthropoda</taxon>
        <taxon>Hexapoda</taxon>
        <taxon>Insecta</taxon>
        <taxon>Pterygota</taxon>
        <taxon>Neoptera</taxon>
        <taxon>Endopterygota</taxon>
        <taxon>Diptera</taxon>
        <taxon>Nematocera</taxon>
        <taxon>Culicoidea</taxon>
        <taxon>Culicidae</taxon>
        <taxon>Anophelinae</taxon>
        <taxon>Anopheles</taxon>
    </lineage>
</organism>
<proteinExistence type="predicted"/>
<dbReference type="Proteomes" id="UP000075884">
    <property type="component" value="Unassembled WGS sequence"/>
</dbReference>
<name>A0A182NXD4_9DIPT</name>
<reference evidence="1" key="2">
    <citation type="submission" date="2020-05" db="UniProtKB">
        <authorList>
            <consortium name="EnsemblMetazoa"/>
        </authorList>
    </citation>
    <scope>IDENTIFICATION</scope>
    <source>
        <strain evidence="1">WRAIR2</strain>
    </source>
</reference>